<dbReference type="GO" id="GO:0016746">
    <property type="term" value="F:acyltransferase activity"/>
    <property type="evidence" value="ECO:0007669"/>
    <property type="project" value="UniProtKB-KW"/>
</dbReference>
<evidence type="ECO:0000313" key="8">
    <source>
        <dbReference type="Proteomes" id="UP000254326"/>
    </source>
</evidence>
<gene>
    <name evidence="7" type="ORF">DN730_04770</name>
</gene>
<dbReference type="PIRSF" id="PIRSF026649">
    <property type="entry name" value="MsbB"/>
    <property type="match status" value="1"/>
</dbReference>
<dbReference type="PANTHER" id="PTHR30606">
    <property type="entry name" value="LIPID A BIOSYNTHESIS LAUROYL ACYLTRANSFERASE"/>
    <property type="match status" value="1"/>
</dbReference>
<protein>
    <submittedName>
        <fullName evidence="7">Lipid A biosynthesis acyltransferase</fullName>
    </submittedName>
</protein>
<comment type="caution">
    <text evidence="7">The sequence shown here is derived from an EMBL/GenBank/DDBJ whole genome shotgun (WGS) entry which is preliminary data.</text>
</comment>
<organism evidence="7 8">
    <name type="scientific">Marinomonas piezotolerans</name>
    <dbReference type="NCBI Taxonomy" id="2213058"/>
    <lineage>
        <taxon>Bacteria</taxon>
        <taxon>Pseudomonadati</taxon>
        <taxon>Pseudomonadota</taxon>
        <taxon>Gammaproteobacteria</taxon>
        <taxon>Oceanospirillales</taxon>
        <taxon>Oceanospirillaceae</taxon>
        <taxon>Marinomonas</taxon>
    </lineage>
</organism>
<name>A0A370UAV6_9GAMM</name>
<dbReference type="InterPro" id="IPR004960">
    <property type="entry name" value="LipA_acyltrans"/>
</dbReference>
<proteinExistence type="predicted"/>
<dbReference type="RefSeq" id="WP_115466973.1">
    <property type="nucleotide sequence ID" value="NZ_QKRA01000002.1"/>
</dbReference>
<keyword evidence="6 7" id="KW-0012">Acyltransferase</keyword>
<evidence type="ECO:0000256" key="6">
    <source>
        <dbReference type="ARBA" id="ARBA00023315"/>
    </source>
</evidence>
<sequence>MSDSTPSSFITRFLKVMGKLPLPFVRYIGRIVGVCLLRFDRRTRRAIDRNLELCLPNLDREQRARLRNERLAHIGQTFMEMGHMWTKDVSTILKHCRDGDGADRFKEAVAGDGGVIVLAPHIGNWEVLNAYISAIRPLTVMYRPHKNPSLDAFILAARERSGAELAPTNRRGVLQIMKALNASGVVGILPDQVPQKGSGEFAPLFGHRAYTMTLASQLAYKTGAKAFVVGSMQTSKGFEIVAHEVDDRFYSEDTQTSLTGLNASIERLVKVRPGQYQWEYKRFKVQPDGALNLYRENT</sequence>
<keyword evidence="5" id="KW-0472">Membrane</keyword>
<evidence type="ECO:0000256" key="1">
    <source>
        <dbReference type="ARBA" id="ARBA00004533"/>
    </source>
</evidence>
<dbReference type="AlphaFoldDB" id="A0A370UAV6"/>
<dbReference type="OrthoDB" id="9803456at2"/>
<evidence type="ECO:0000313" key="7">
    <source>
        <dbReference type="EMBL" id="RDL44936.1"/>
    </source>
</evidence>
<dbReference type="Proteomes" id="UP000254326">
    <property type="component" value="Unassembled WGS sequence"/>
</dbReference>
<evidence type="ECO:0000256" key="2">
    <source>
        <dbReference type="ARBA" id="ARBA00022475"/>
    </source>
</evidence>
<accession>A0A370UAV6</accession>
<dbReference type="Pfam" id="PF03279">
    <property type="entry name" value="Lip_A_acyltrans"/>
    <property type="match status" value="1"/>
</dbReference>
<keyword evidence="4 7" id="KW-0808">Transferase</keyword>
<keyword evidence="3" id="KW-0997">Cell inner membrane</keyword>
<keyword evidence="2" id="KW-1003">Cell membrane</keyword>
<dbReference type="GO" id="GO:0005886">
    <property type="term" value="C:plasma membrane"/>
    <property type="evidence" value="ECO:0007669"/>
    <property type="project" value="UniProtKB-SubCell"/>
</dbReference>
<evidence type="ECO:0000256" key="5">
    <source>
        <dbReference type="ARBA" id="ARBA00023136"/>
    </source>
</evidence>
<evidence type="ECO:0000256" key="4">
    <source>
        <dbReference type="ARBA" id="ARBA00022679"/>
    </source>
</evidence>
<keyword evidence="8" id="KW-1185">Reference proteome</keyword>
<comment type="subcellular location">
    <subcellularLocation>
        <location evidence="1">Cell inner membrane</location>
    </subcellularLocation>
</comment>
<evidence type="ECO:0000256" key="3">
    <source>
        <dbReference type="ARBA" id="ARBA00022519"/>
    </source>
</evidence>
<dbReference type="CDD" id="cd07984">
    <property type="entry name" value="LPLAT_LABLAT-like"/>
    <property type="match status" value="1"/>
</dbReference>
<dbReference type="PANTHER" id="PTHR30606:SF10">
    <property type="entry name" value="PHOSPHATIDYLINOSITOL MANNOSIDE ACYLTRANSFERASE"/>
    <property type="match status" value="1"/>
</dbReference>
<dbReference type="EMBL" id="QKRA01000002">
    <property type="protein sequence ID" value="RDL44936.1"/>
    <property type="molecule type" value="Genomic_DNA"/>
</dbReference>
<reference evidence="7 8" key="1">
    <citation type="submission" date="2018-06" db="EMBL/GenBank/DDBJ databases">
        <title>Marinomonas sp. YLB-05 draft genome sequence.</title>
        <authorList>
            <person name="Yu L."/>
            <person name="Tang X."/>
        </authorList>
    </citation>
    <scope>NUCLEOTIDE SEQUENCE [LARGE SCALE GENOMIC DNA]</scope>
    <source>
        <strain evidence="7 8">YLB-05</strain>
    </source>
</reference>
<dbReference type="GO" id="GO:0009247">
    <property type="term" value="P:glycolipid biosynthetic process"/>
    <property type="evidence" value="ECO:0007669"/>
    <property type="project" value="UniProtKB-ARBA"/>
</dbReference>